<evidence type="ECO:0000313" key="7">
    <source>
        <dbReference type="Proteomes" id="UP001150879"/>
    </source>
</evidence>
<gene>
    <name evidence="6" type="ORF">N7472_010718</name>
</gene>
<dbReference type="AlphaFoldDB" id="A0A9W9IVM2"/>
<feature type="coiled-coil region" evidence="3">
    <location>
        <begin position="164"/>
        <end position="194"/>
    </location>
</feature>
<keyword evidence="1" id="KW-0597">Phosphoprotein</keyword>
<dbReference type="EMBL" id="JAPQKP010000006">
    <property type="protein sequence ID" value="KAJ5185878.1"/>
    <property type="molecule type" value="Genomic_DNA"/>
</dbReference>
<comment type="caution">
    <text evidence="6">The sequence shown here is derived from an EMBL/GenBank/DDBJ whole genome shotgun (WGS) entry which is preliminary data.</text>
</comment>
<dbReference type="PROSITE" id="PS50885">
    <property type="entry name" value="HAMP"/>
    <property type="match status" value="1"/>
</dbReference>
<dbReference type="GO" id="GO:0016301">
    <property type="term" value="F:kinase activity"/>
    <property type="evidence" value="ECO:0007669"/>
    <property type="project" value="UniProtKB-KW"/>
</dbReference>
<reference evidence="6" key="1">
    <citation type="submission" date="2022-11" db="EMBL/GenBank/DDBJ databases">
        <authorList>
            <person name="Petersen C."/>
        </authorList>
    </citation>
    <scope>NUCLEOTIDE SEQUENCE</scope>
    <source>
        <strain evidence="6">IBT 16849</strain>
    </source>
</reference>
<keyword evidence="6" id="KW-0418">Kinase</keyword>
<protein>
    <submittedName>
        <fullName evidence="6">Histidine kinase osmosensor</fullName>
    </submittedName>
</protein>
<evidence type="ECO:0000313" key="6">
    <source>
        <dbReference type="EMBL" id="KAJ5185878.1"/>
    </source>
</evidence>
<evidence type="ECO:0000259" key="5">
    <source>
        <dbReference type="PROSITE" id="PS50885"/>
    </source>
</evidence>
<sequence>MTGADETLVAAAAVLQSVARDEPTRSSVSPPFDFKFRATNGAKSSKLPGEPSPAKVAFKAELEALMSRVHHLEFQAVSHHKLPDNPQLTTPSAIGSNEKYPDFFQQKLNQPDRRQSTPSGPEEKFPHPPQPCATRVVREEDISILRNHVQKQAEEISFQTDIIAQVENENVVLLERELRKYQQANEAFQKALRESGASSRKSPTKELTENVNIMAKNLTDQVREIAVVTTAVAHGDMSQKIEIRAQGEILELQQTINTIVDQLGTFATEVTRVARDIVGCGV</sequence>
<dbReference type="Gene3D" id="1.20.120.1530">
    <property type="match status" value="1"/>
</dbReference>
<dbReference type="Proteomes" id="UP001150879">
    <property type="component" value="Unassembled WGS sequence"/>
</dbReference>
<dbReference type="Pfam" id="PF00672">
    <property type="entry name" value="HAMP"/>
    <property type="match status" value="1"/>
</dbReference>
<feature type="region of interest" description="Disordered" evidence="4">
    <location>
        <begin position="77"/>
        <end position="131"/>
    </location>
</feature>
<dbReference type="SMART" id="SM00304">
    <property type="entry name" value="HAMP"/>
    <property type="match status" value="1"/>
</dbReference>
<dbReference type="CDD" id="cd06225">
    <property type="entry name" value="HAMP"/>
    <property type="match status" value="1"/>
</dbReference>
<dbReference type="GO" id="GO:0016020">
    <property type="term" value="C:membrane"/>
    <property type="evidence" value="ECO:0007669"/>
    <property type="project" value="InterPro"/>
</dbReference>
<dbReference type="PANTHER" id="PTHR45339:SF1">
    <property type="entry name" value="HYBRID SIGNAL TRANSDUCTION HISTIDINE KINASE J"/>
    <property type="match status" value="1"/>
</dbReference>
<feature type="compositionally biased region" description="Polar residues" evidence="4">
    <location>
        <begin position="86"/>
        <end position="95"/>
    </location>
</feature>
<accession>A0A9W9IVM2</accession>
<evidence type="ECO:0000256" key="2">
    <source>
        <dbReference type="ARBA" id="ARBA00023012"/>
    </source>
</evidence>
<keyword evidence="3" id="KW-0175">Coiled coil</keyword>
<proteinExistence type="predicted"/>
<feature type="domain" description="HAMP" evidence="5">
    <location>
        <begin position="216"/>
        <end position="268"/>
    </location>
</feature>
<evidence type="ECO:0000256" key="1">
    <source>
        <dbReference type="ARBA" id="ARBA00022553"/>
    </source>
</evidence>
<dbReference type="GO" id="GO:0000160">
    <property type="term" value="P:phosphorelay signal transduction system"/>
    <property type="evidence" value="ECO:0007669"/>
    <property type="project" value="UniProtKB-KW"/>
</dbReference>
<keyword evidence="7" id="KW-1185">Reference proteome</keyword>
<dbReference type="PANTHER" id="PTHR45339">
    <property type="entry name" value="HYBRID SIGNAL TRANSDUCTION HISTIDINE KINASE J"/>
    <property type="match status" value="1"/>
</dbReference>
<reference evidence="6" key="2">
    <citation type="journal article" date="2023" name="IMA Fungus">
        <title>Comparative genomic study of the Penicillium genus elucidates a diverse pangenome and 15 lateral gene transfer events.</title>
        <authorList>
            <person name="Petersen C."/>
            <person name="Sorensen T."/>
            <person name="Nielsen M.R."/>
            <person name="Sondergaard T.E."/>
            <person name="Sorensen J.L."/>
            <person name="Fitzpatrick D.A."/>
            <person name="Frisvad J.C."/>
            <person name="Nielsen K.L."/>
        </authorList>
    </citation>
    <scope>NUCLEOTIDE SEQUENCE</scope>
    <source>
        <strain evidence="6">IBT 16849</strain>
    </source>
</reference>
<evidence type="ECO:0000256" key="4">
    <source>
        <dbReference type="SAM" id="MobiDB-lite"/>
    </source>
</evidence>
<name>A0A9W9IVM2_9EURO</name>
<organism evidence="6 7">
    <name type="scientific">Penicillium cf. griseofulvum</name>
    <dbReference type="NCBI Taxonomy" id="2972120"/>
    <lineage>
        <taxon>Eukaryota</taxon>
        <taxon>Fungi</taxon>
        <taxon>Dikarya</taxon>
        <taxon>Ascomycota</taxon>
        <taxon>Pezizomycotina</taxon>
        <taxon>Eurotiomycetes</taxon>
        <taxon>Eurotiomycetidae</taxon>
        <taxon>Eurotiales</taxon>
        <taxon>Aspergillaceae</taxon>
        <taxon>Penicillium</taxon>
    </lineage>
</organism>
<feature type="compositionally biased region" description="Basic and acidic residues" evidence="4">
    <location>
        <begin position="110"/>
        <end position="126"/>
    </location>
</feature>
<dbReference type="InterPro" id="IPR003660">
    <property type="entry name" value="HAMP_dom"/>
</dbReference>
<keyword evidence="6" id="KW-0808">Transferase</keyword>
<evidence type="ECO:0000256" key="3">
    <source>
        <dbReference type="SAM" id="Coils"/>
    </source>
</evidence>
<keyword evidence="2" id="KW-0902">Two-component regulatory system</keyword>